<dbReference type="EC" id="3.4.-.-" evidence="2"/>
<evidence type="ECO:0000313" key="3">
    <source>
        <dbReference type="Proteomes" id="UP001232001"/>
    </source>
</evidence>
<dbReference type="InterPro" id="IPR011055">
    <property type="entry name" value="Dup_hybrid_motif"/>
</dbReference>
<organism evidence="2 3">
    <name type="scientific">Tenacibaculum tangerinum</name>
    <dbReference type="NCBI Taxonomy" id="3038772"/>
    <lineage>
        <taxon>Bacteria</taxon>
        <taxon>Pseudomonadati</taxon>
        <taxon>Bacteroidota</taxon>
        <taxon>Flavobacteriia</taxon>
        <taxon>Flavobacteriales</taxon>
        <taxon>Flavobacteriaceae</taxon>
        <taxon>Tenacibaculum</taxon>
    </lineage>
</organism>
<dbReference type="RefSeq" id="WP_279650392.1">
    <property type="nucleotide sequence ID" value="NZ_CP122539.1"/>
</dbReference>
<gene>
    <name evidence="2" type="ORF">P8625_10415</name>
</gene>
<reference evidence="2 3" key="1">
    <citation type="submission" date="2023-04" db="EMBL/GenBank/DDBJ databases">
        <title>Tenacibaculum tangerinum sp. nov., isolated from sea tidal flat of South Korea.</title>
        <authorList>
            <person name="Lee S.H."/>
            <person name="Kim J.-J."/>
        </authorList>
    </citation>
    <scope>NUCLEOTIDE SEQUENCE [LARGE SCALE GENOMIC DNA]</scope>
    <source>
        <strain evidence="2 3">GRR-S3-23</strain>
    </source>
</reference>
<evidence type="ECO:0000259" key="1">
    <source>
        <dbReference type="Pfam" id="PF01551"/>
    </source>
</evidence>
<name>A0ABY8L3P3_9FLAO</name>
<sequence length="86" mass="9828">MKSIFNGKVLVIQLHSDGRKSVLVQHGDYISAYNKLKEVYVKKGDVVKTGEILGKVFTDKVTGKTQLSFMLYKNRNRLNPAQWIRS</sequence>
<keyword evidence="2" id="KW-0378">Hydrolase</keyword>
<dbReference type="Pfam" id="PF01551">
    <property type="entry name" value="Peptidase_M23"/>
    <property type="match status" value="1"/>
</dbReference>
<feature type="domain" description="M23ase beta-sheet core" evidence="1">
    <location>
        <begin position="2"/>
        <end position="80"/>
    </location>
</feature>
<accession>A0ABY8L3P3</accession>
<keyword evidence="3" id="KW-1185">Reference proteome</keyword>
<evidence type="ECO:0000313" key="2">
    <source>
        <dbReference type="EMBL" id="WGH74510.1"/>
    </source>
</evidence>
<dbReference type="InterPro" id="IPR016047">
    <property type="entry name" value="M23ase_b-sheet_dom"/>
</dbReference>
<dbReference type="SUPFAM" id="SSF51261">
    <property type="entry name" value="Duplicated hybrid motif"/>
    <property type="match status" value="1"/>
</dbReference>
<dbReference type="CDD" id="cd12797">
    <property type="entry name" value="M23_peptidase"/>
    <property type="match status" value="1"/>
</dbReference>
<proteinExistence type="predicted"/>
<dbReference type="Gene3D" id="2.70.70.10">
    <property type="entry name" value="Glucose Permease (Domain IIA)"/>
    <property type="match status" value="1"/>
</dbReference>
<dbReference type="EMBL" id="CP122539">
    <property type="protein sequence ID" value="WGH74510.1"/>
    <property type="molecule type" value="Genomic_DNA"/>
</dbReference>
<protein>
    <submittedName>
        <fullName evidence="2">M23 family metallopeptidase</fullName>
        <ecNumber evidence="2">3.4.-.-</ecNumber>
    </submittedName>
</protein>
<dbReference type="Proteomes" id="UP001232001">
    <property type="component" value="Chromosome"/>
</dbReference>
<dbReference type="GO" id="GO:0016787">
    <property type="term" value="F:hydrolase activity"/>
    <property type="evidence" value="ECO:0007669"/>
    <property type="project" value="UniProtKB-KW"/>
</dbReference>